<feature type="transmembrane region" description="Helical" evidence="7">
    <location>
        <begin position="174"/>
        <end position="197"/>
    </location>
</feature>
<comment type="subcellular location">
    <subcellularLocation>
        <location evidence="1">Membrane</location>
        <topology evidence="1">Multi-pass membrane protein</topology>
    </subcellularLocation>
</comment>
<feature type="transmembrane region" description="Helical" evidence="7">
    <location>
        <begin position="139"/>
        <end position="162"/>
    </location>
</feature>
<feature type="region of interest" description="Disordered" evidence="6">
    <location>
        <begin position="345"/>
        <end position="375"/>
    </location>
</feature>
<feature type="compositionally biased region" description="Polar residues" evidence="6">
    <location>
        <begin position="473"/>
        <end position="482"/>
    </location>
</feature>
<feature type="transmembrane region" description="Helical" evidence="7">
    <location>
        <begin position="221"/>
        <end position="245"/>
    </location>
</feature>
<protein>
    <recommendedName>
        <fullName evidence="8">Rhodopsin domain-containing protein</fullName>
    </recommendedName>
</protein>
<keyword evidence="2 7" id="KW-0812">Transmembrane</keyword>
<evidence type="ECO:0000256" key="5">
    <source>
        <dbReference type="ARBA" id="ARBA00038359"/>
    </source>
</evidence>
<evidence type="ECO:0000313" key="10">
    <source>
        <dbReference type="Proteomes" id="UP001313282"/>
    </source>
</evidence>
<dbReference type="Proteomes" id="UP001313282">
    <property type="component" value="Unassembled WGS sequence"/>
</dbReference>
<evidence type="ECO:0000256" key="4">
    <source>
        <dbReference type="ARBA" id="ARBA00023136"/>
    </source>
</evidence>
<accession>A0AAN8N631</accession>
<reference evidence="9 10" key="1">
    <citation type="submission" date="2019-10" db="EMBL/GenBank/DDBJ databases">
        <authorList>
            <person name="Palmer J.M."/>
        </authorList>
    </citation>
    <scope>NUCLEOTIDE SEQUENCE [LARGE SCALE GENOMIC DNA]</scope>
    <source>
        <strain evidence="9 10">TWF718</strain>
    </source>
</reference>
<comment type="caution">
    <text evidence="9">The sequence shown here is derived from an EMBL/GenBank/DDBJ whole genome shotgun (WGS) entry which is preliminary data.</text>
</comment>
<feature type="compositionally biased region" description="Polar residues" evidence="6">
    <location>
        <begin position="504"/>
        <end position="526"/>
    </location>
</feature>
<name>A0AAN8N631_9PEZI</name>
<feature type="transmembrane region" description="Helical" evidence="7">
    <location>
        <begin position="60"/>
        <end position="82"/>
    </location>
</feature>
<feature type="compositionally biased region" description="Basic residues" evidence="6">
    <location>
        <begin position="442"/>
        <end position="456"/>
    </location>
</feature>
<evidence type="ECO:0000256" key="1">
    <source>
        <dbReference type="ARBA" id="ARBA00004141"/>
    </source>
</evidence>
<feature type="compositionally biased region" description="Low complexity" evidence="6">
    <location>
        <begin position="461"/>
        <end position="472"/>
    </location>
</feature>
<dbReference type="Pfam" id="PF20684">
    <property type="entry name" value="Fung_rhodopsin"/>
    <property type="match status" value="1"/>
</dbReference>
<feature type="transmembrane region" description="Helical" evidence="7">
    <location>
        <begin position="257"/>
        <end position="281"/>
    </location>
</feature>
<sequence length="566" mass="61864">MTTVAAPGPSQTVYSTGQTPEDITALFDLAILSGASLDQFPVPPVLTDPNYVPPRYSRDLLNGFSTATAILATVMVSIRLYVRTKQCRGRYSTDDYCLAIGYLMLATQVIIVLVGVNRFQWGSHTYDMKISSLLLNYKFVYIFEMLFTSTLVMIRLSLLFFLGRLFREASKSFIYLNNALIVCNIIFGVASIFAYTFQCGGDIRPAWDVYEKFRSGCKPVYIYYVISAFQLALDFASVIVPIRLVRALRGLSVRKKIEVLAMFSLGLSACVISIARCVYLAPVVESLDQSNASVNLTICCLLEGMVAIVAACIPAARQFFGGLSSEPQVVRITGKVVSSFRSIASSTSPSKRSSVMLSSSSQARSQTGRGLGERDSQLLQSHYGRIIGTDEDVEMVGSPVDGKNGGLNSKGVLEEERDIEAGPSVIEGGSGKDDKSEEGKAHRQWSRHLSKSRLKFNHQVSRFSPTASPSSSEMQFGTQVQPATPPRSMSRRTVGVSEGRRDLSTNTPSFEITAGSGVNSSTNSLDLSHWDTLDGDHDHHPASLTPRPTSSGKAGYQDWRDSVRID</sequence>
<keyword evidence="4 7" id="KW-0472">Membrane</keyword>
<keyword evidence="10" id="KW-1185">Reference proteome</keyword>
<feature type="region of interest" description="Disordered" evidence="6">
    <location>
        <begin position="390"/>
        <end position="566"/>
    </location>
</feature>
<feature type="compositionally biased region" description="Basic and acidic residues" evidence="6">
    <location>
        <begin position="430"/>
        <end position="441"/>
    </location>
</feature>
<dbReference type="InterPro" id="IPR049326">
    <property type="entry name" value="Rhodopsin_dom_fungi"/>
</dbReference>
<feature type="compositionally biased region" description="Basic and acidic residues" evidence="6">
    <location>
        <begin position="528"/>
        <end position="541"/>
    </location>
</feature>
<feature type="domain" description="Rhodopsin" evidence="8">
    <location>
        <begin position="78"/>
        <end position="320"/>
    </location>
</feature>
<evidence type="ECO:0000256" key="7">
    <source>
        <dbReference type="SAM" id="Phobius"/>
    </source>
</evidence>
<dbReference type="PANTHER" id="PTHR33048">
    <property type="entry name" value="PTH11-LIKE INTEGRAL MEMBRANE PROTEIN (AFU_ORTHOLOGUE AFUA_5G11245)"/>
    <property type="match status" value="1"/>
</dbReference>
<feature type="compositionally biased region" description="Low complexity" evidence="6">
    <location>
        <begin position="348"/>
        <end position="365"/>
    </location>
</feature>
<dbReference type="GO" id="GO:0016020">
    <property type="term" value="C:membrane"/>
    <property type="evidence" value="ECO:0007669"/>
    <property type="project" value="UniProtKB-SubCell"/>
</dbReference>
<evidence type="ECO:0000256" key="6">
    <source>
        <dbReference type="SAM" id="MobiDB-lite"/>
    </source>
</evidence>
<evidence type="ECO:0000256" key="2">
    <source>
        <dbReference type="ARBA" id="ARBA00022692"/>
    </source>
</evidence>
<feature type="transmembrane region" description="Helical" evidence="7">
    <location>
        <begin position="293"/>
        <end position="316"/>
    </location>
</feature>
<evidence type="ECO:0000313" key="9">
    <source>
        <dbReference type="EMBL" id="KAK6357761.1"/>
    </source>
</evidence>
<feature type="transmembrane region" description="Helical" evidence="7">
    <location>
        <begin position="94"/>
        <end position="119"/>
    </location>
</feature>
<keyword evidence="3 7" id="KW-1133">Transmembrane helix</keyword>
<evidence type="ECO:0000259" key="8">
    <source>
        <dbReference type="Pfam" id="PF20684"/>
    </source>
</evidence>
<gene>
    <name evidence="9" type="ORF">TWF718_002067</name>
</gene>
<evidence type="ECO:0000256" key="3">
    <source>
        <dbReference type="ARBA" id="ARBA00022989"/>
    </source>
</evidence>
<organism evidence="9 10">
    <name type="scientific">Orbilia javanica</name>
    <dbReference type="NCBI Taxonomy" id="47235"/>
    <lineage>
        <taxon>Eukaryota</taxon>
        <taxon>Fungi</taxon>
        <taxon>Dikarya</taxon>
        <taxon>Ascomycota</taxon>
        <taxon>Pezizomycotina</taxon>
        <taxon>Orbiliomycetes</taxon>
        <taxon>Orbiliales</taxon>
        <taxon>Orbiliaceae</taxon>
        <taxon>Orbilia</taxon>
    </lineage>
</organism>
<dbReference type="AlphaFoldDB" id="A0AAN8N631"/>
<dbReference type="PANTHER" id="PTHR33048:SF47">
    <property type="entry name" value="INTEGRAL MEMBRANE PROTEIN-RELATED"/>
    <property type="match status" value="1"/>
</dbReference>
<proteinExistence type="inferred from homology"/>
<comment type="similarity">
    <text evidence="5">Belongs to the SAT4 family.</text>
</comment>
<dbReference type="InterPro" id="IPR052337">
    <property type="entry name" value="SAT4-like"/>
</dbReference>
<dbReference type="EMBL" id="JAVHNR010000001">
    <property type="protein sequence ID" value="KAK6357761.1"/>
    <property type="molecule type" value="Genomic_DNA"/>
</dbReference>